<feature type="binding site" evidence="6">
    <location>
        <position position="129"/>
    </location>
    <ligand>
        <name>(S)-malate</name>
        <dbReference type="ChEBI" id="CHEBI:15589"/>
    </ligand>
</feature>
<feature type="active site" description="Proton acceptor" evidence="5">
    <location>
        <position position="147"/>
    </location>
</feature>
<dbReference type="InterPro" id="IPR001891">
    <property type="entry name" value="Malic_OxRdtase"/>
</dbReference>
<evidence type="ECO:0000259" key="10">
    <source>
        <dbReference type="SMART" id="SM01274"/>
    </source>
</evidence>
<dbReference type="Gene3D" id="3.40.50.10380">
    <property type="entry name" value="Malic enzyme, N-terminal domain"/>
    <property type="match status" value="1"/>
</dbReference>
<dbReference type="SUPFAM" id="SSF53223">
    <property type="entry name" value="Aminoacid dehydrogenase-like, N-terminal domain"/>
    <property type="match status" value="1"/>
</dbReference>
<proteinExistence type="inferred from homology"/>
<reference evidence="11" key="1">
    <citation type="submission" date="2022-08" db="EMBL/GenBank/DDBJ databases">
        <authorList>
            <consortium name="DOE Joint Genome Institute"/>
            <person name="Min B."/>
            <person name="Riley R."/>
            <person name="Sierra-Patev S."/>
            <person name="Naranjo-Ortiz M."/>
            <person name="Looney B."/>
            <person name="Konkel Z."/>
            <person name="Slot J.C."/>
            <person name="Sakamoto Y."/>
            <person name="Steenwyk J.L."/>
            <person name="Rokas A."/>
            <person name="Carro J."/>
            <person name="Camarero S."/>
            <person name="Ferreira P."/>
            <person name="Molpeceres G."/>
            <person name="Ruiz-Duenas F.J."/>
            <person name="Serrano A."/>
            <person name="Henrissat B."/>
            <person name="Drula E."/>
            <person name="Hughes K.W."/>
            <person name="Mata J.L."/>
            <person name="Ishikawa N.K."/>
            <person name="Vargas-Isla R."/>
            <person name="Ushijima S."/>
            <person name="Smith C.A."/>
            <person name="Ahrendt S."/>
            <person name="Andreopoulos W."/>
            <person name="He G."/>
            <person name="Labutti K."/>
            <person name="Lipzen A."/>
            <person name="Ng V."/>
            <person name="Sandor L."/>
            <person name="Barry K."/>
            <person name="Martinez A.T."/>
            <person name="Xiao Y."/>
            <person name="Gibbons J.G."/>
            <person name="Terashima K."/>
            <person name="Hibbett D.S."/>
            <person name="Grigoriev I.V."/>
        </authorList>
    </citation>
    <scope>NUCLEOTIDE SEQUENCE</scope>
    <source>
        <strain evidence="11">Sp2 HRB7682 ss15</strain>
    </source>
</reference>
<evidence type="ECO:0000259" key="9">
    <source>
        <dbReference type="SMART" id="SM00919"/>
    </source>
</evidence>
<keyword evidence="4 8" id="KW-0560">Oxidoreductase</keyword>
<dbReference type="PANTHER" id="PTHR23406:SF32">
    <property type="entry name" value="NADP-DEPENDENT MALIC ENZYME"/>
    <property type="match status" value="1"/>
</dbReference>
<dbReference type="GO" id="GO:0006108">
    <property type="term" value="P:malate metabolic process"/>
    <property type="evidence" value="ECO:0007669"/>
    <property type="project" value="TreeGrafter"/>
</dbReference>
<dbReference type="CDD" id="cd05312">
    <property type="entry name" value="NAD_bind_1_malic_enz"/>
    <property type="match status" value="1"/>
</dbReference>
<dbReference type="SMART" id="SM00919">
    <property type="entry name" value="Malic_M"/>
    <property type="match status" value="1"/>
</dbReference>
<gene>
    <name evidence="11" type="ORF">C8J55DRAFT_275841</name>
</gene>
<dbReference type="Proteomes" id="UP001150238">
    <property type="component" value="Unassembled WGS sequence"/>
</dbReference>
<evidence type="ECO:0000256" key="8">
    <source>
        <dbReference type="RuleBase" id="RU003426"/>
    </source>
</evidence>
<dbReference type="GO" id="GO:0004471">
    <property type="term" value="F:malate dehydrogenase (decarboxylating) (NAD+) activity"/>
    <property type="evidence" value="ECO:0007669"/>
    <property type="project" value="TreeGrafter"/>
</dbReference>
<feature type="domain" description="Malic enzyme N-terminal" evidence="10">
    <location>
        <begin position="54"/>
        <end position="233"/>
    </location>
</feature>
<feature type="binding site" evidence="6">
    <location>
        <position position="388"/>
    </location>
    <ligand>
        <name>(S)-malate</name>
        <dbReference type="ChEBI" id="CHEBI:15589"/>
    </ligand>
</feature>
<dbReference type="Pfam" id="PF00390">
    <property type="entry name" value="malic"/>
    <property type="match status" value="1"/>
</dbReference>
<organism evidence="11 12">
    <name type="scientific">Lentinula lateritia</name>
    <dbReference type="NCBI Taxonomy" id="40482"/>
    <lineage>
        <taxon>Eukaryota</taxon>
        <taxon>Fungi</taxon>
        <taxon>Dikarya</taxon>
        <taxon>Basidiomycota</taxon>
        <taxon>Agaricomycotina</taxon>
        <taxon>Agaricomycetes</taxon>
        <taxon>Agaricomycetidae</taxon>
        <taxon>Agaricales</taxon>
        <taxon>Marasmiineae</taxon>
        <taxon>Omphalotaceae</taxon>
        <taxon>Lentinula</taxon>
    </lineage>
</organism>
<dbReference type="GO" id="GO:0005739">
    <property type="term" value="C:mitochondrion"/>
    <property type="evidence" value="ECO:0007669"/>
    <property type="project" value="TreeGrafter"/>
</dbReference>
<reference evidence="11" key="2">
    <citation type="journal article" date="2023" name="Proc. Natl. Acad. Sci. U.S.A.">
        <title>A global phylogenomic analysis of the shiitake genus Lentinula.</title>
        <authorList>
            <person name="Sierra-Patev S."/>
            <person name="Min B."/>
            <person name="Naranjo-Ortiz M."/>
            <person name="Looney B."/>
            <person name="Konkel Z."/>
            <person name="Slot J.C."/>
            <person name="Sakamoto Y."/>
            <person name="Steenwyk J.L."/>
            <person name="Rokas A."/>
            <person name="Carro J."/>
            <person name="Camarero S."/>
            <person name="Ferreira P."/>
            <person name="Molpeceres G."/>
            <person name="Ruiz-Duenas F.J."/>
            <person name="Serrano A."/>
            <person name="Henrissat B."/>
            <person name="Drula E."/>
            <person name="Hughes K.W."/>
            <person name="Mata J.L."/>
            <person name="Ishikawa N.K."/>
            <person name="Vargas-Isla R."/>
            <person name="Ushijima S."/>
            <person name="Smith C.A."/>
            <person name="Donoghue J."/>
            <person name="Ahrendt S."/>
            <person name="Andreopoulos W."/>
            <person name="He G."/>
            <person name="LaButti K."/>
            <person name="Lipzen A."/>
            <person name="Ng V."/>
            <person name="Riley R."/>
            <person name="Sandor L."/>
            <person name="Barry K."/>
            <person name="Martinez A.T."/>
            <person name="Xiao Y."/>
            <person name="Gibbons J.G."/>
            <person name="Terashima K."/>
            <person name="Grigoriev I.V."/>
            <person name="Hibbett D."/>
        </authorList>
    </citation>
    <scope>NUCLEOTIDE SEQUENCE</scope>
    <source>
        <strain evidence="11">Sp2 HRB7682 ss15</strain>
    </source>
</reference>
<evidence type="ECO:0000256" key="1">
    <source>
        <dbReference type="ARBA" id="ARBA00001936"/>
    </source>
</evidence>
<keyword evidence="3 7" id="KW-0479">Metal-binding</keyword>
<comment type="cofactor">
    <cofactor evidence="1">
        <name>Mn(2+)</name>
        <dbReference type="ChEBI" id="CHEBI:29035"/>
    </cofactor>
</comment>
<accession>A0A9W9DXK7</accession>
<sequence>MSVSVMSPAVPAPISFYISIPPHITETDHVQRSLVQLRSKSEGLEQYIFLNGLKERDPTLFYQILLLNMMEIIPILYTPTVGDACSFYSHIWRHPEGLYISIKHKGHIRQLLRAYPAGAKISVVTDGSRILGLGDLGANGLPISIGKLDLYVAGAGIRPSSTLPICLDVGTNTKKFIEDPLYIGVRQTRPVGSEMDEFMEEFMSAMSEVFPDLVVQFEDFSTENAFRYLDLFRSRYRVFNDDIQGTGAVVLSGFLNAARISSAASGLPLSEHRILFFGAGSSGIGVAKQLVSFFTELGLSVDEAKKQIYTVDSKGLITAEREGLQEHKKFFARTDYQGPALNSLVDIVNYVKPTALLGLSTIGGAFTEEVVKLMAATNNRPIIFPLSNPVSKCELGFQDAINWTNGRVVFASGSPYNPVIYEGTTYEAGQGNNMYMFPGIGLGVILSKAEHVTDTMVEKAAIALSSSLNEEETGCELVYPRLDRIRDISAQVALAVAREAQKEGIDNNIVLRSLNDDEALKHIKGKMWKPSYESHFKLGLGRL</sequence>
<evidence type="ECO:0000313" key="12">
    <source>
        <dbReference type="Proteomes" id="UP001150238"/>
    </source>
</evidence>
<dbReference type="Pfam" id="PF03949">
    <property type="entry name" value="Malic_M"/>
    <property type="match status" value="1"/>
</dbReference>
<dbReference type="PRINTS" id="PR00072">
    <property type="entry name" value="MALOXRDTASE"/>
</dbReference>
<feature type="binding site" evidence="7">
    <location>
        <position position="218"/>
    </location>
    <ligand>
        <name>a divalent metal cation</name>
        <dbReference type="ChEBI" id="CHEBI:60240"/>
    </ligand>
</feature>
<dbReference type="AlphaFoldDB" id="A0A9W9DXK7"/>
<dbReference type="InterPro" id="IPR037062">
    <property type="entry name" value="Malic_N_dom_sf"/>
</dbReference>
<evidence type="ECO:0000256" key="2">
    <source>
        <dbReference type="ARBA" id="ARBA00008785"/>
    </source>
</evidence>
<evidence type="ECO:0000256" key="5">
    <source>
        <dbReference type="PIRSR" id="PIRSR000106-1"/>
    </source>
</evidence>
<dbReference type="PIRSF" id="PIRSF000106">
    <property type="entry name" value="ME"/>
    <property type="match status" value="1"/>
</dbReference>
<evidence type="ECO:0000256" key="7">
    <source>
        <dbReference type="PIRSR" id="PIRSR000106-3"/>
    </source>
</evidence>
<dbReference type="InterPro" id="IPR012301">
    <property type="entry name" value="Malic_N_dom"/>
</dbReference>
<comment type="similarity">
    <text evidence="2 8">Belongs to the malic enzymes family.</text>
</comment>
<feature type="domain" description="Malic enzyme NAD-binding" evidence="9">
    <location>
        <begin position="243"/>
        <end position="501"/>
    </location>
</feature>
<evidence type="ECO:0000313" key="11">
    <source>
        <dbReference type="EMBL" id="KAJ4491276.1"/>
    </source>
</evidence>
<evidence type="ECO:0000256" key="3">
    <source>
        <dbReference type="ARBA" id="ARBA00022723"/>
    </source>
</evidence>
<dbReference type="InterPro" id="IPR012302">
    <property type="entry name" value="Malic_NAD-bd"/>
</dbReference>
<dbReference type="PANTHER" id="PTHR23406">
    <property type="entry name" value="MALIC ENZYME-RELATED"/>
    <property type="match status" value="1"/>
</dbReference>
<comment type="caution">
    <text evidence="11">The sequence shown here is derived from an EMBL/GenBank/DDBJ whole genome shotgun (WGS) entry which is preliminary data.</text>
</comment>
<name>A0A9W9DXK7_9AGAR</name>
<feature type="active site" description="Proton donor" evidence="5">
    <location>
        <position position="77"/>
    </location>
</feature>
<dbReference type="GO" id="GO:0046872">
    <property type="term" value="F:metal ion binding"/>
    <property type="evidence" value="ECO:0007669"/>
    <property type="project" value="UniProtKB-KW"/>
</dbReference>
<protein>
    <recommendedName>
        <fullName evidence="8">Malic enzyme</fullName>
    </recommendedName>
</protein>
<dbReference type="FunFam" id="3.40.50.720:FF:000182">
    <property type="entry name" value="NAD-dependent malic enzyme"/>
    <property type="match status" value="1"/>
</dbReference>
<dbReference type="InterPro" id="IPR015884">
    <property type="entry name" value="Malic_enzyme_CS"/>
</dbReference>
<dbReference type="SMART" id="SM01274">
    <property type="entry name" value="malic"/>
    <property type="match status" value="1"/>
</dbReference>
<feature type="binding site" evidence="7">
    <location>
        <position position="242"/>
    </location>
    <ligand>
        <name>a divalent metal cation</name>
        <dbReference type="ChEBI" id="CHEBI:60240"/>
    </ligand>
</feature>
<dbReference type="NCBIfam" id="NF010052">
    <property type="entry name" value="PRK13529.1"/>
    <property type="match status" value="1"/>
</dbReference>
<dbReference type="InterPro" id="IPR036291">
    <property type="entry name" value="NAD(P)-bd_dom_sf"/>
</dbReference>
<dbReference type="InterPro" id="IPR046346">
    <property type="entry name" value="Aminoacid_DH-like_N_sf"/>
</dbReference>
<dbReference type="GO" id="GO:0051287">
    <property type="term" value="F:NAD binding"/>
    <property type="evidence" value="ECO:0007669"/>
    <property type="project" value="InterPro"/>
</dbReference>
<feature type="binding site" evidence="6">
    <location>
        <position position="432"/>
    </location>
    <ligand>
        <name>(S)-malate</name>
        <dbReference type="ChEBI" id="CHEBI:15589"/>
    </ligand>
</feature>
<dbReference type="PROSITE" id="PS00331">
    <property type="entry name" value="MALIC_ENZYMES"/>
    <property type="match status" value="1"/>
</dbReference>
<feature type="binding site" evidence="7">
    <location>
        <position position="219"/>
    </location>
    <ligand>
        <name>a divalent metal cation</name>
        <dbReference type="ChEBI" id="CHEBI:60240"/>
    </ligand>
</feature>
<comment type="cofactor">
    <cofactor evidence="7">
        <name>Mg(2+)</name>
        <dbReference type="ChEBI" id="CHEBI:18420"/>
    </cofactor>
    <cofactor evidence="7">
        <name>Mn(2+)</name>
        <dbReference type="ChEBI" id="CHEBI:29035"/>
    </cofactor>
    <text evidence="7">Divalent metal cations. Prefers magnesium or manganese.</text>
</comment>
<dbReference type="Gene3D" id="3.40.50.720">
    <property type="entry name" value="NAD(P)-binding Rossmann-like Domain"/>
    <property type="match status" value="1"/>
</dbReference>
<evidence type="ECO:0000256" key="6">
    <source>
        <dbReference type="PIRSR" id="PIRSR000106-2"/>
    </source>
</evidence>
<evidence type="ECO:0000256" key="4">
    <source>
        <dbReference type="ARBA" id="ARBA00023002"/>
    </source>
</evidence>
<dbReference type="EMBL" id="JANVFS010000006">
    <property type="protein sequence ID" value="KAJ4491276.1"/>
    <property type="molecule type" value="Genomic_DNA"/>
</dbReference>
<dbReference type="SUPFAM" id="SSF51735">
    <property type="entry name" value="NAD(P)-binding Rossmann-fold domains"/>
    <property type="match status" value="1"/>
</dbReference>